<proteinExistence type="predicted"/>
<accession>A0A8H3EKB7</accession>
<dbReference type="Proteomes" id="UP000664203">
    <property type="component" value="Unassembled WGS sequence"/>
</dbReference>
<feature type="region of interest" description="Disordered" evidence="1">
    <location>
        <begin position="1"/>
        <end position="123"/>
    </location>
</feature>
<evidence type="ECO:0000256" key="1">
    <source>
        <dbReference type="SAM" id="MobiDB-lite"/>
    </source>
</evidence>
<sequence>MGNNPSHHAALFGGVPSRERQAWVRPKPPGSKRKQSRHPQSRGQYSPGPAPPELDRYPPMQGHNEEPAPYGYPPAPPDPGNHGPPIHHGADYPPQTPRGNHQHGPSYDNGASEEEQYMPAPSASDRFTDPLLNLVHLVFRLVRRVLRLNIDL</sequence>
<gene>
    <name evidence="2" type="ORF">ALECFALPRED_004369</name>
</gene>
<comment type="caution">
    <text evidence="2">The sequence shown here is derived from an EMBL/GenBank/DDBJ whole genome shotgun (WGS) entry which is preliminary data.</text>
</comment>
<feature type="compositionally biased region" description="Basic residues" evidence="1">
    <location>
        <begin position="30"/>
        <end position="40"/>
    </location>
</feature>
<organism evidence="2 3">
    <name type="scientific">Alectoria fallacina</name>
    <dbReference type="NCBI Taxonomy" id="1903189"/>
    <lineage>
        <taxon>Eukaryota</taxon>
        <taxon>Fungi</taxon>
        <taxon>Dikarya</taxon>
        <taxon>Ascomycota</taxon>
        <taxon>Pezizomycotina</taxon>
        <taxon>Lecanoromycetes</taxon>
        <taxon>OSLEUM clade</taxon>
        <taxon>Lecanoromycetidae</taxon>
        <taxon>Lecanorales</taxon>
        <taxon>Lecanorineae</taxon>
        <taxon>Parmeliaceae</taxon>
        <taxon>Alectoria</taxon>
    </lineage>
</organism>
<name>A0A8H3EKB7_9LECA</name>
<dbReference type="AlphaFoldDB" id="A0A8H3EKB7"/>
<evidence type="ECO:0000313" key="3">
    <source>
        <dbReference type="Proteomes" id="UP000664203"/>
    </source>
</evidence>
<dbReference type="EMBL" id="CAJPDR010000027">
    <property type="protein sequence ID" value="CAF9908281.1"/>
    <property type="molecule type" value="Genomic_DNA"/>
</dbReference>
<evidence type="ECO:0000313" key="2">
    <source>
        <dbReference type="EMBL" id="CAF9908281.1"/>
    </source>
</evidence>
<keyword evidence="3" id="KW-1185">Reference proteome</keyword>
<feature type="compositionally biased region" description="Pro residues" evidence="1">
    <location>
        <begin position="70"/>
        <end position="79"/>
    </location>
</feature>
<protein>
    <submittedName>
        <fullName evidence="2">Uncharacterized protein</fullName>
    </submittedName>
</protein>
<reference evidence="2" key="1">
    <citation type="submission" date="2021-03" db="EMBL/GenBank/DDBJ databases">
        <authorList>
            <person name="Tagirdzhanova G."/>
        </authorList>
    </citation>
    <scope>NUCLEOTIDE SEQUENCE</scope>
</reference>